<evidence type="ECO:0000313" key="1">
    <source>
        <dbReference type="EMBL" id="QSS61747.1"/>
    </source>
</evidence>
<protein>
    <submittedName>
        <fullName evidence="1">Uncharacterized protein</fullName>
    </submittedName>
</protein>
<dbReference type="Pfam" id="PF11917">
    <property type="entry name" value="DUF3435"/>
    <property type="match status" value="1"/>
</dbReference>
<sequence>MERSLDAFNNISIGIDEYDNEEIVKAVVSSTEQKYKKTLAVYDRCASHKATLSPSAFYSQGEHRFRELHPWATSPPDIRSFKAFLEFVARGIKGRIFDKPIPDTVDGWRRDFQTAWQRERKYTFPKTVTSTMCEHFILTIERVDGKTMLVLTYQREYVKDYYFRKKWQLPLHVFYEIYKERLPLMFNLLVYFLPMLSGDNAFRDYRSVDELVDDMEHLDRTDAINDGDVHQIHFTDALADVPVFRPFNELRIQDSTGKSRCADSFGKSFAALGRRSGYTKNLTPRGCRRWALMKAGNKFTKNNASNNHYSETARMKFAGQISRDMFGRHYAHPLSEIDGPATFLNIDRRSEHVDNRRSMAIHRKPGLWQSLPSKEEVEFQAQRDVIQLDEAIDECAAQIRKAEGTEQHEVLSRKHRRLCYKKNQLYKKALQKFQDSQSRKPGAGLTIKPNVFEQTFFGYARRVMPERDALAQILPMKVELRSPEGRMALRAMEALCNQNTDIAYRSSFQPVDGKCICGEEMNRWVDLISCIRVKANSIVSYRKHPHRVWQHLHDCYCLYHKRQSPHGFAKLCFECDIWFLVEEEYIKHCQEHINNPEDLIRCDRVIHRNAPVKPGFCPFCLGCETLRADDRFKQFIFDNVDWYDHIEAPIHPHLWD</sequence>
<evidence type="ECO:0000313" key="2">
    <source>
        <dbReference type="Proteomes" id="UP000663671"/>
    </source>
</evidence>
<gene>
    <name evidence="1" type="ORF">I7I51_03924</name>
</gene>
<dbReference type="AlphaFoldDB" id="A0A8A1MC78"/>
<dbReference type="PANTHER" id="PTHR37535:SF3">
    <property type="entry name" value="FLUG DOMAIN-CONTAINING PROTEIN"/>
    <property type="match status" value="1"/>
</dbReference>
<reference evidence="1" key="1">
    <citation type="submission" date="2021-01" db="EMBL/GenBank/DDBJ databases">
        <title>Chromosome-level genome assembly of a human fungal pathogen reveals clustering of transcriptionally co-regulated genes.</title>
        <authorList>
            <person name="Voorhies M."/>
            <person name="Cohen S."/>
            <person name="Shea T.P."/>
            <person name="Petrus S."/>
            <person name="Munoz J.F."/>
            <person name="Poplawski S."/>
            <person name="Goldman W.E."/>
            <person name="Michael T."/>
            <person name="Cuomo C.A."/>
            <person name="Sil A."/>
            <person name="Beyhan S."/>
        </authorList>
    </citation>
    <scope>NUCLEOTIDE SEQUENCE</scope>
    <source>
        <strain evidence="1">WU24</strain>
    </source>
</reference>
<dbReference type="PANTHER" id="PTHR37535">
    <property type="entry name" value="FLUG DOMAIN PROTEIN"/>
    <property type="match status" value="1"/>
</dbReference>
<dbReference type="VEuPathDB" id="FungiDB:I7I51_03924"/>
<dbReference type="Proteomes" id="UP000663671">
    <property type="component" value="Chromosome 5"/>
</dbReference>
<organism evidence="1 2">
    <name type="scientific">Ajellomyces capsulatus</name>
    <name type="common">Darling's disease fungus</name>
    <name type="synonym">Histoplasma capsulatum</name>
    <dbReference type="NCBI Taxonomy" id="5037"/>
    <lineage>
        <taxon>Eukaryota</taxon>
        <taxon>Fungi</taxon>
        <taxon>Dikarya</taxon>
        <taxon>Ascomycota</taxon>
        <taxon>Pezizomycotina</taxon>
        <taxon>Eurotiomycetes</taxon>
        <taxon>Eurotiomycetidae</taxon>
        <taxon>Onygenales</taxon>
        <taxon>Ajellomycetaceae</taxon>
        <taxon>Histoplasma</taxon>
    </lineage>
</organism>
<dbReference type="InterPro" id="IPR021842">
    <property type="entry name" value="DUF3435"/>
</dbReference>
<dbReference type="EMBL" id="CP069111">
    <property type="protein sequence ID" value="QSS61747.1"/>
    <property type="molecule type" value="Genomic_DNA"/>
</dbReference>
<accession>A0A8A1MC78</accession>
<name>A0A8A1MC78_AJECA</name>
<proteinExistence type="predicted"/>
<dbReference type="OrthoDB" id="4207571at2759"/>